<dbReference type="EMBL" id="JAGDFM010000175">
    <property type="protein sequence ID" value="KAG7383519.1"/>
    <property type="molecule type" value="Genomic_DNA"/>
</dbReference>
<proteinExistence type="predicted"/>
<evidence type="ECO:0000313" key="2">
    <source>
        <dbReference type="Proteomes" id="UP000694044"/>
    </source>
</evidence>
<evidence type="ECO:0000313" key="1">
    <source>
        <dbReference type="EMBL" id="KAG7383519.1"/>
    </source>
</evidence>
<accession>A0A8T1VTZ5</accession>
<dbReference type="Proteomes" id="UP000694044">
    <property type="component" value="Unassembled WGS sequence"/>
</dbReference>
<gene>
    <name evidence="1" type="ORF">PHYPSEUDO_003612</name>
</gene>
<dbReference type="AlphaFoldDB" id="A0A8T1VTZ5"/>
<protein>
    <submittedName>
        <fullName evidence="1">Uncharacterized protein</fullName>
    </submittedName>
</protein>
<comment type="caution">
    <text evidence="1">The sequence shown here is derived from an EMBL/GenBank/DDBJ whole genome shotgun (WGS) entry which is preliminary data.</text>
</comment>
<name>A0A8T1VTZ5_9STRA</name>
<reference evidence="1" key="1">
    <citation type="submission" date="2021-02" db="EMBL/GenBank/DDBJ databases">
        <authorList>
            <person name="Palmer J.M."/>
        </authorList>
    </citation>
    <scope>NUCLEOTIDE SEQUENCE</scope>
    <source>
        <strain evidence="1">SCRP734</strain>
    </source>
</reference>
<organism evidence="1 2">
    <name type="scientific">Phytophthora pseudosyringae</name>
    <dbReference type="NCBI Taxonomy" id="221518"/>
    <lineage>
        <taxon>Eukaryota</taxon>
        <taxon>Sar</taxon>
        <taxon>Stramenopiles</taxon>
        <taxon>Oomycota</taxon>
        <taxon>Peronosporomycetes</taxon>
        <taxon>Peronosporales</taxon>
        <taxon>Peronosporaceae</taxon>
        <taxon>Phytophthora</taxon>
    </lineage>
</organism>
<sequence>MRVTIVAVLIKATSSPEFGVTCRTPRTVRRGLLRIYMTYRSLFWNMALSTPFQNSDATNVRRNLISLCFKRRSGNALDLDHIDDYAYHSLWTLRESNGTLDPAATATFHLTQKALARVLKVIMSSRCVSSKWVQDRLFHAIDDGSHEIPSTPPMIDSKLAVDDVSDFEVHGAPSALLPEVGGEKAAEAIADNE</sequence>
<keyword evidence="2" id="KW-1185">Reference proteome</keyword>